<evidence type="ECO:0000313" key="4">
    <source>
        <dbReference type="Proteomes" id="UP000449547"/>
    </source>
</evidence>
<dbReference type="Proteomes" id="UP000449547">
    <property type="component" value="Unassembled WGS sequence"/>
</dbReference>
<dbReference type="OMA" id="MSSHHQQ"/>
<dbReference type="RefSeq" id="XP_034009420.1">
    <property type="nucleotide sequence ID" value="XM_034158837.1"/>
</dbReference>
<dbReference type="GeneID" id="54784464"/>
<dbReference type="GO" id="GO:0045944">
    <property type="term" value="P:positive regulation of transcription by RNA polymerase II"/>
    <property type="evidence" value="ECO:0007669"/>
    <property type="project" value="InterPro"/>
</dbReference>
<dbReference type="VEuPathDB" id="FungiDB:DIURU_005813"/>
<dbReference type="GO" id="GO:0000981">
    <property type="term" value="F:DNA-binding transcription factor activity, RNA polymerase II-specific"/>
    <property type="evidence" value="ECO:0007669"/>
    <property type="project" value="InterPro"/>
</dbReference>
<organism evidence="3 4">
    <name type="scientific">Diutina rugosa</name>
    <name type="common">Yeast</name>
    <name type="synonym">Candida rugosa</name>
    <dbReference type="NCBI Taxonomy" id="5481"/>
    <lineage>
        <taxon>Eukaryota</taxon>
        <taxon>Fungi</taxon>
        <taxon>Dikarya</taxon>
        <taxon>Ascomycota</taxon>
        <taxon>Saccharomycotina</taxon>
        <taxon>Pichiomycetes</taxon>
        <taxon>Debaryomycetaceae</taxon>
        <taxon>Diutina</taxon>
    </lineage>
</organism>
<evidence type="ECO:0000256" key="2">
    <source>
        <dbReference type="SAM" id="MobiDB-lite"/>
    </source>
</evidence>
<dbReference type="OrthoDB" id="16547at2759"/>
<comment type="similarity">
    <text evidence="1">Belongs to the aldehyde dehydrogenase family.</text>
</comment>
<proteinExistence type="inferred from homology"/>
<dbReference type="GO" id="GO:0005739">
    <property type="term" value="C:mitochondrion"/>
    <property type="evidence" value="ECO:0007669"/>
    <property type="project" value="TreeGrafter"/>
</dbReference>
<dbReference type="PANTHER" id="PTHR43866:SF3">
    <property type="entry name" value="METHYLMALONATE-SEMIALDEHYDE DEHYDROGENASE [ACYLATING], MITOCHONDRIAL"/>
    <property type="match status" value="1"/>
</dbReference>
<dbReference type="GO" id="GO:0006574">
    <property type="term" value="P:L-valine catabolic process"/>
    <property type="evidence" value="ECO:0007669"/>
    <property type="project" value="TreeGrafter"/>
</dbReference>
<feature type="region of interest" description="Disordered" evidence="2">
    <location>
        <begin position="1"/>
        <end position="62"/>
    </location>
</feature>
<feature type="compositionally biased region" description="Basic and acidic residues" evidence="2">
    <location>
        <begin position="380"/>
        <end position="389"/>
    </location>
</feature>
<dbReference type="Pfam" id="PF08731">
    <property type="entry name" value="AFT"/>
    <property type="match status" value="1"/>
</dbReference>
<sequence length="389" mass="44087">MSQEYSSNIDDQLLNVAKQTTSNLDLGEHQPPMGSSSLETPIAPRPSSAPSSAHPQQFHQHHLGGHQEFHYDESEYGLHLPEPIINQKQKIFPVSETTITEDGNLITRPYPEQSFTNRAQLNEFIQEFARDNGFGVVIAHSNKKAIYYTCELGGRYRHKKQKKDENVPEGNFLLDDDSSKTKKLRCPFAMTASYKKSTGVWTVRTTCNEHNHPQLDPLSNHPMLRKRSEQLNGMILDLYKVGTKPSAIETRIKEQFPDVLIKREDIYNEIRGYKRKLKKHSQRFIDGSRKKTTATSSEEEAAAAVAAAANAFLEGDSHHWNMSSHHQQQQQDEFQRQLQEAGVSGAHPHIDDNDARFYSDYNDGSGSIGSENPELSMDNIDSRLVNEEV</sequence>
<dbReference type="AlphaFoldDB" id="A0A642UBZ4"/>
<accession>A0A642UBZ4</accession>
<dbReference type="EMBL" id="SWFT01000165">
    <property type="protein sequence ID" value="KAA8896441.1"/>
    <property type="molecule type" value="Genomic_DNA"/>
</dbReference>
<reference evidence="3 4" key="1">
    <citation type="submission" date="2019-07" db="EMBL/GenBank/DDBJ databases">
        <title>Genome assembly of two rare yeast pathogens: Diutina rugosa and Trichomonascus ciferrii.</title>
        <authorList>
            <person name="Mixao V."/>
            <person name="Saus E."/>
            <person name="Hansen A."/>
            <person name="Lass-Flor C."/>
            <person name="Gabaldon T."/>
        </authorList>
    </citation>
    <scope>NUCLEOTIDE SEQUENCE [LARGE SCALE GENOMIC DNA]</scope>
    <source>
        <strain evidence="3 4">CBS 613</strain>
    </source>
</reference>
<feature type="compositionally biased region" description="Low complexity" evidence="2">
    <location>
        <begin position="327"/>
        <end position="339"/>
    </location>
</feature>
<evidence type="ECO:0000256" key="1">
    <source>
        <dbReference type="ARBA" id="ARBA00009986"/>
    </source>
</evidence>
<feature type="compositionally biased region" description="Basic and acidic residues" evidence="2">
    <location>
        <begin position="348"/>
        <end position="357"/>
    </location>
</feature>
<dbReference type="GO" id="GO:0010106">
    <property type="term" value="P:cellular response to iron ion starvation"/>
    <property type="evidence" value="ECO:0007669"/>
    <property type="project" value="InterPro"/>
</dbReference>
<feature type="region of interest" description="Disordered" evidence="2">
    <location>
        <begin position="321"/>
        <end position="389"/>
    </location>
</feature>
<dbReference type="PANTHER" id="PTHR43866">
    <property type="entry name" value="MALONATE-SEMIALDEHYDE DEHYDROGENASE"/>
    <property type="match status" value="1"/>
</dbReference>
<feature type="compositionally biased region" description="Low complexity" evidence="2">
    <location>
        <begin position="41"/>
        <end position="58"/>
    </location>
</feature>
<feature type="compositionally biased region" description="Polar residues" evidence="2">
    <location>
        <begin position="1"/>
        <end position="10"/>
    </location>
</feature>
<dbReference type="InterPro" id="IPR014842">
    <property type="entry name" value="AFT"/>
</dbReference>
<gene>
    <name evidence="3" type="ORF">DIURU_005813</name>
</gene>
<keyword evidence="4" id="KW-1185">Reference proteome</keyword>
<dbReference type="GO" id="GO:0004491">
    <property type="term" value="F:methylmalonate-semialdehyde dehydrogenase (acylating, NAD) activity"/>
    <property type="evidence" value="ECO:0007669"/>
    <property type="project" value="InterPro"/>
</dbReference>
<dbReference type="InterPro" id="IPR010061">
    <property type="entry name" value="MeMal-semiAld_DH"/>
</dbReference>
<dbReference type="GO" id="GO:0006210">
    <property type="term" value="P:thymine catabolic process"/>
    <property type="evidence" value="ECO:0007669"/>
    <property type="project" value="TreeGrafter"/>
</dbReference>
<evidence type="ECO:0008006" key="5">
    <source>
        <dbReference type="Google" id="ProtNLM"/>
    </source>
</evidence>
<comment type="caution">
    <text evidence="3">The sequence shown here is derived from an EMBL/GenBank/DDBJ whole genome shotgun (WGS) entry which is preliminary data.</text>
</comment>
<protein>
    <recommendedName>
        <fullName evidence="5">FAR1 domain-containing protein</fullName>
    </recommendedName>
</protein>
<evidence type="ECO:0000313" key="3">
    <source>
        <dbReference type="EMBL" id="KAA8896441.1"/>
    </source>
</evidence>
<name>A0A642UBZ4_DIURU</name>